<dbReference type="PANTHER" id="PTHR12839">
    <property type="entry name" value="NONSENSE-MEDIATED MRNA DECAY PROTEIN 2 UP-FRAMESHIFT SUPPRESSOR 2"/>
    <property type="match status" value="1"/>
</dbReference>
<dbReference type="Gene3D" id="4.10.80.160">
    <property type="match status" value="1"/>
</dbReference>
<dbReference type="SMART" id="SM00543">
    <property type="entry name" value="MIF4G"/>
    <property type="match status" value="2"/>
</dbReference>
<feature type="domain" description="FHA" evidence="4">
    <location>
        <begin position="1184"/>
        <end position="1237"/>
    </location>
</feature>
<name>A0A899FNH3_9ASCO</name>
<dbReference type="EMBL" id="CP054538">
    <property type="protein sequence ID" value="QSL65530.1"/>
    <property type="molecule type" value="Genomic_DNA"/>
</dbReference>
<dbReference type="InterPro" id="IPR039762">
    <property type="entry name" value="Nmd2/UPF2"/>
</dbReference>
<evidence type="ECO:0000313" key="5">
    <source>
        <dbReference type="EMBL" id="QSL65530.1"/>
    </source>
</evidence>
<dbReference type="CDD" id="cd22699">
    <property type="entry name" value="FHA_PLM2-like"/>
    <property type="match status" value="1"/>
</dbReference>
<dbReference type="Gene3D" id="2.60.200.20">
    <property type="match status" value="1"/>
</dbReference>
<keyword evidence="2" id="KW-0963">Cytoplasm</keyword>
<dbReference type="InterPro" id="IPR016024">
    <property type="entry name" value="ARM-type_fold"/>
</dbReference>
<dbReference type="Proteomes" id="UP000663699">
    <property type="component" value="Chromosome 7"/>
</dbReference>
<dbReference type="Pfam" id="PF02854">
    <property type="entry name" value="MIF4G"/>
    <property type="match status" value="2"/>
</dbReference>
<accession>A0A899FNH3</accession>
<dbReference type="InterPro" id="IPR003890">
    <property type="entry name" value="MIF4G-like_typ-3"/>
</dbReference>
<dbReference type="GO" id="GO:0005737">
    <property type="term" value="C:cytoplasm"/>
    <property type="evidence" value="ECO:0007669"/>
    <property type="project" value="UniProtKB-SubCell"/>
</dbReference>
<dbReference type="InterPro" id="IPR007193">
    <property type="entry name" value="Upf2/Nmd2_C"/>
</dbReference>
<dbReference type="SUPFAM" id="SSF48371">
    <property type="entry name" value="ARM repeat"/>
    <property type="match status" value="2"/>
</dbReference>
<feature type="coiled-coil region" evidence="3">
    <location>
        <begin position="331"/>
        <end position="358"/>
    </location>
</feature>
<gene>
    <name evidence="5" type="ORF">MERGE_002843</name>
</gene>
<evidence type="ECO:0000259" key="4">
    <source>
        <dbReference type="PROSITE" id="PS50006"/>
    </source>
</evidence>
<evidence type="ECO:0000256" key="3">
    <source>
        <dbReference type="SAM" id="Coils"/>
    </source>
</evidence>
<evidence type="ECO:0000256" key="2">
    <source>
        <dbReference type="ARBA" id="ARBA00022490"/>
    </source>
</evidence>
<comment type="subcellular location">
    <subcellularLocation>
        <location evidence="1">Cytoplasm</location>
    </subcellularLocation>
</comment>
<evidence type="ECO:0000256" key="1">
    <source>
        <dbReference type="ARBA" id="ARBA00004496"/>
    </source>
</evidence>
<sequence>MSLNTLKDVQDNINLHFTQEKRKKLELRTRNIETWDGIKGVFKTAPNLDTSLKKNTAFIKRLRTGITSDVHDQLIRDIETLSLEKYISEIVGAVVEGLQKSKTSADIFTAIDVVSALHQRFSTLFTPFLTFQIARGLTQPLKSYMASLTPEQREKEDSLRISRQRILLRVSVELWLVGILRTLNDAIPLGLTINNNPQLKSLKCQKRSENYMNEPFIYSIIKDIILQDRDYVNLPLIITFVKNFASDIFCISQKRLRKIIDGNTSENSLESLQQCVDENISICAPDIRENIKLLLHKYFDNLKEYIIKEYKNLKIQEKNITDASVNRGEINEDRQNNLERLEKHLERLINNTKILADILGLLMPDLKNQNEEPINNIDSCIRSSNSLLHDKEETISNCLWDDDDQRKFYEDIIDLKDLVPLSLLTNDKKQNKENEPYTENKTSSSIDKLDEMDLDITDDNIEGIETELNESDFLQEDSNISKGISMQIDVYIVRLSELNNSDMIDQAAIDFCFLNSKASRNKLIKALCEPPRNRQDVFPYYSRLIATLGRYIYSVRDSVIEYLIKQFKRIISLGNRDLEFRTRNARYLSELIKFNIVPHHLIFHCFKIAIDKFSKQTIEILSILLEECGRFLFRHPETNPRMVTLLETIMRKKSAQNLGQQERLMIENAFYYVNPPEQPVIQRRTLSVEELYIRKLIYLDLNKKNYQRILKQLRKLHWENPEVEYTLFKVFSKVWNVRFNNIHLLAILIKGLSCYHHEFTIKLVDSILEQIRIGLEENNYRYNQKQIALVRYLGELYNYKVIDTPVIFDTLYILVIFGHVGGRPHPYRFTPIDAPDDFFRIHLVCTLLNTCGHCFDRGSSKKKLDIFLSFFQYYIHTKLPLSMDIEFILQDTIHLIRPNLKLISSLEEAAKGIDEIIAKYIKSYDIQTNSHDINDSTDTESFNDDDVPIFDDQEGEIQEKDDYLGDNIKNESPHINEDDEIIMFRRERNKKEEEEFDIEFSKIVSESLEARKFDRKGIFDLPLPIKRQNFHVNCNEIEASNVSNNNITFALLVKRGNRPMTHMVDIPSDSALAISTRTKKEAEKQEQQHIKSLVLNILDILQKNIKKEMKILDRDSSDKLYEEKTLMNLSSSPLYYLQNSDERNSYLTSDLSSCIDLCPSLSPQYTYDSFNNFPFLRLDESKAVYIGRSSQSCNLSISRNNRFISRIHAKLEYHSENRTVYVTCLGWNGMLLHIQMEHEPRKIRKNETSAIEWEPGIGSIIVEIAGSYSRILWPISLELSIDNKTHIDRVDSLYTNNENIPPFSQKIYRNLGFYKNKSERSPLKELTCQDFEDTITSDLPIFPNSNGFSQSTSLNNSDTYVNHNSDNPYSAFLPTDVTKINMNNSLSLDIKNFGPESDSTDSSLLDSVLTTLAFSPLSAVPLSTLTCLFPSTFLKEDVEKWLRNAGQFIAEIKREGKDASGKPLENQWYYVPEKDNNEERKASLLPFMKPIRQSRKIHKQYYWRKPRLPTSNNVTALTFVKKKRKISRLT</sequence>
<dbReference type="InterPro" id="IPR008984">
    <property type="entry name" value="SMAD_FHA_dom_sf"/>
</dbReference>
<dbReference type="PROSITE" id="PS50006">
    <property type="entry name" value="FHA_DOMAIN"/>
    <property type="match status" value="1"/>
</dbReference>
<organism evidence="5 6">
    <name type="scientific">Pneumocystis wakefieldiae</name>
    <dbReference type="NCBI Taxonomy" id="38082"/>
    <lineage>
        <taxon>Eukaryota</taxon>
        <taxon>Fungi</taxon>
        <taxon>Dikarya</taxon>
        <taxon>Ascomycota</taxon>
        <taxon>Taphrinomycotina</taxon>
        <taxon>Pneumocystomycetes</taxon>
        <taxon>Pneumocystaceae</taxon>
        <taxon>Pneumocystis</taxon>
    </lineage>
</organism>
<dbReference type="GO" id="GO:0035145">
    <property type="term" value="C:exon-exon junction complex"/>
    <property type="evidence" value="ECO:0007669"/>
    <property type="project" value="TreeGrafter"/>
</dbReference>
<dbReference type="InterPro" id="IPR000253">
    <property type="entry name" value="FHA_dom"/>
</dbReference>
<dbReference type="Gene3D" id="1.25.40.180">
    <property type="match status" value="3"/>
</dbReference>
<reference evidence="5" key="1">
    <citation type="submission" date="2020-06" db="EMBL/GenBank/DDBJ databases">
        <title>Genomes of multiple members of Pneumocystis genus reveal paths to human pathogen Pneumocystis jirovecii.</title>
        <authorList>
            <person name="Cisse O.H."/>
            <person name="Ma L."/>
            <person name="Dekker J."/>
            <person name="Khil P."/>
            <person name="Jo J."/>
            <person name="Brenchley J."/>
            <person name="Blair R."/>
            <person name="Pahar B."/>
            <person name="Chabe M."/>
            <person name="Van Rompay K.A."/>
            <person name="Keesler R."/>
            <person name="Sukura A."/>
            <person name="Hirsch V."/>
            <person name="Kutty G."/>
            <person name="Liu Y."/>
            <person name="Peng L."/>
            <person name="Chen J."/>
            <person name="Song J."/>
            <person name="Weissenbacher-Lang C."/>
            <person name="Xu J."/>
            <person name="Upham N.S."/>
            <person name="Stajich J.E."/>
            <person name="Cuomo C.A."/>
            <person name="Cushion M.T."/>
            <person name="Kovacs J.A."/>
        </authorList>
    </citation>
    <scope>NUCLEOTIDE SEQUENCE</scope>
    <source>
        <strain evidence="5">2A</strain>
    </source>
</reference>
<dbReference type="GO" id="GO:0000184">
    <property type="term" value="P:nuclear-transcribed mRNA catabolic process, nonsense-mediated decay"/>
    <property type="evidence" value="ECO:0007669"/>
    <property type="project" value="InterPro"/>
</dbReference>
<proteinExistence type="predicted"/>
<protein>
    <recommendedName>
        <fullName evidence="4">FHA domain-containing protein</fullName>
    </recommendedName>
</protein>
<dbReference type="Pfam" id="PF04050">
    <property type="entry name" value="Upf2"/>
    <property type="match status" value="1"/>
</dbReference>
<dbReference type="SUPFAM" id="SSF49879">
    <property type="entry name" value="SMAD/FHA domain"/>
    <property type="match status" value="1"/>
</dbReference>
<dbReference type="FunFam" id="1.25.40.180:FF:000037">
    <property type="entry name" value="Nonsense-mediated mRNA decay factor (Upf2)"/>
    <property type="match status" value="1"/>
</dbReference>
<dbReference type="GO" id="GO:0003723">
    <property type="term" value="F:RNA binding"/>
    <property type="evidence" value="ECO:0007669"/>
    <property type="project" value="InterPro"/>
</dbReference>
<dbReference type="PANTHER" id="PTHR12839:SF7">
    <property type="entry name" value="REGULATOR OF NONSENSE TRANSCRIPTS 2"/>
    <property type="match status" value="1"/>
</dbReference>
<dbReference type="Pfam" id="PF00498">
    <property type="entry name" value="FHA"/>
    <property type="match status" value="1"/>
</dbReference>
<evidence type="ECO:0000313" key="6">
    <source>
        <dbReference type="Proteomes" id="UP000663699"/>
    </source>
</evidence>
<keyword evidence="6" id="KW-1185">Reference proteome</keyword>
<dbReference type="OrthoDB" id="27832at2759"/>
<keyword evidence="3" id="KW-0175">Coiled coil</keyword>